<dbReference type="Pfam" id="PF01844">
    <property type="entry name" value="HNH"/>
    <property type="match status" value="1"/>
</dbReference>
<dbReference type="InterPro" id="IPR002711">
    <property type="entry name" value="HNH"/>
</dbReference>
<dbReference type="CDD" id="cd00085">
    <property type="entry name" value="HNHc"/>
    <property type="match status" value="1"/>
</dbReference>
<dbReference type="GO" id="GO:0008270">
    <property type="term" value="F:zinc ion binding"/>
    <property type="evidence" value="ECO:0007669"/>
    <property type="project" value="InterPro"/>
</dbReference>
<sequence length="221" mass="24920">MAKYTSEQLSVLAEMSFKLYVAKYEAADSLQYSITPKSNKNKIHAVANEIDMSIGTAEIYSERLFNLFNELNGLNLNNGLPSCQGELRACGIKVFDEKFFLKHAISNSTSYDDDLNKRIKDSEKLSQEDRLKQLAASPRLPEKVEVSTHRFIRNANVIVEVLNRANGICENCKLEAPFLRSKDKTPYLEVHHIKKLADGGEDTVENALAVCPNCHRQLHFG</sequence>
<dbReference type="Gene3D" id="1.10.30.50">
    <property type="match status" value="1"/>
</dbReference>
<dbReference type="GO" id="GO:0003676">
    <property type="term" value="F:nucleic acid binding"/>
    <property type="evidence" value="ECO:0007669"/>
    <property type="project" value="InterPro"/>
</dbReference>
<proteinExistence type="predicted"/>
<protein>
    <submittedName>
        <fullName evidence="2">HNH endonuclease</fullName>
    </submittedName>
</protein>
<keyword evidence="2" id="KW-0255">Endonuclease</keyword>
<dbReference type="SMART" id="SM00507">
    <property type="entry name" value="HNHc"/>
    <property type="match status" value="1"/>
</dbReference>
<dbReference type="RefSeq" id="WP_069540387.1">
    <property type="nucleotide sequence ID" value="NZ_CP017889.1"/>
</dbReference>
<feature type="domain" description="HNH nuclease" evidence="1">
    <location>
        <begin position="156"/>
        <end position="216"/>
    </location>
</feature>
<gene>
    <name evidence="2" type="ORF">K05K4_18330</name>
</gene>
<evidence type="ECO:0000259" key="1">
    <source>
        <dbReference type="SMART" id="SM00507"/>
    </source>
</evidence>
<keyword evidence="2" id="KW-0540">Nuclease</keyword>
<dbReference type="InterPro" id="IPR003615">
    <property type="entry name" value="HNH_nuc"/>
</dbReference>
<dbReference type="AlphaFoldDB" id="A0A1W6UL49"/>
<evidence type="ECO:0000313" key="2">
    <source>
        <dbReference type="EMBL" id="ARP18667.1"/>
    </source>
</evidence>
<name>A0A1W6UL49_VIBAL</name>
<dbReference type="EMBL" id="CP017902">
    <property type="protein sequence ID" value="ARP18667.1"/>
    <property type="molecule type" value="Genomic_DNA"/>
</dbReference>
<accession>A0A1W6UL49</accession>
<keyword evidence="2" id="KW-0378">Hydrolase</keyword>
<dbReference type="GO" id="GO:0004519">
    <property type="term" value="F:endonuclease activity"/>
    <property type="evidence" value="ECO:0007669"/>
    <property type="project" value="UniProtKB-KW"/>
</dbReference>
<organism evidence="2">
    <name type="scientific">Vibrio alginolyticus</name>
    <dbReference type="NCBI Taxonomy" id="663"/>
    <lineage>
        <taxon>Bacteria</taxon>
        <taxon>Pseudomonadati</taxon>
        <taxon>Pseudomonadota</taxon>
        <taxon>Gammaproteobacteria</taxon>
        <taxon>Vibrionales</taxon>
        <taxon>Vibrionaceae</taxon>
        <taxon>Vibrio</taxon>
    </lineage>
</organism>
<reference evidence="2" key="1">
    <citation type="submission" date="2016-10" db="EMBL/GenBank/DDBJ databases">
        <title>The High Quality Genome of Vibrio alginolyticus K01M1.</title>
        <authorList>
            <person name="Wendling C."/>
            <person name="Chibani C.M."/>
            <person name="Hertel R."/>
            <person name="Sproer C."/>
            <person name="Bunk B."/>
            <person name="Overmann J."/>
            <person name="Roth O."/>
            <person name="Liesegang H."/>
        </authorList>
    </citation>
    <scope>NUCLEOTIDE SEQUENCE</scope>
    <source>
        <strain evidence="2">K05K4</strain>
    </source>
</reference>